<dbReference type="PROSITE" id="PS50112">
    <property type="entry name" value="PAS"/>
    <property type="match status" value="2"/>
</dbReference>
<dbReference type="InterPro" id="IPR001610">
    <property type="entry name" value="PAC"/>
</dbReference>
<dbReference type="Pfam" id="PF08447">
    <property type="entry name" value="PAS_3"/>
    <property type="match status" value="1"/>
</dbReference>
<dbReference type="PROSITE" id="PS50113">
    <property type="entry name" value="PAC"/>
    <property type="match status" value="2"/>
</dbReference>
<dbReference type="CDD" id="cd01948">
    <property type="entry name" value="EAL"/>
    <property type="match status" value="1"/>
</dbReference>
<dbReference type="NCBIfam" id="TIGR00254">
    <property type="entry name" value="GGDEF"/>
    <property type="match status" value="1"/>
</dbReference>
<dbReference type="AlphaFoldDB" id="A0A4P9UMX5"/>
<evidence type="ECO:0000259" key="10">
    <source>
        <dbReference type="PROSITE" id="PS50887"/>
    </source>
</evidence>
<evidence type="ECO:0000313" key="12">
    <source>
        <dbReference type="Proteomes" id="UP000305881"/>
    </source>
</evidence>
<dbReference type="InterPro" id="IPR029787">
    <property type="entry name" value="Nucleotide_cyclase"/>
</dbReference>
<evidence type="ECO:0000256" key="2">
    <source>
        <dbReference type="ARBA" id="ARBA00012282"/>
    </source>
</evidence>
<feature type="transmembrane region" description="Helical" evidence="6">
    <location>
        <begin position="27"/>
        <end position="52"/>
    </location>
</feature>
<evidence type="ECO:0000259" key="8">
    <source>
        <dbReference type="PROSITE" id="PS50113"/>
    </source>
</evidence>
<dbReference type="InterPro" id="IPR043128">
    <property type="entry name" value="Rev_trsase/Diguanyl_cyclase"/>
</dbReference>
<feature type="domain" description="PAS" evidence="7">
    <location>
        <begin position="173"/>
        <end position="251"/>
    </location>
</feature>
<dbReference type="SMART" id="SM00052">
    <property type="entry name" value="EAL"/>
    <property type="match status" value="1"/>
</dbReference>
<dbReference type="InterPro" id="IPR035919">
    <property type="entry name" value="EAL_sf"/>
</dbReference>
<gene>
    <name evidence="11" type="ORF">EQU24_00060</name>
</gene>
<dbReference type="SUPFAM" id="SSF55073">
    <property type="entry name" value="Nucleotide cyclase"/>
    <property type="match status" value="1"/>
</dbReference>
<organism evidence="11 12">
    <name type="scientific">Methylotuvimicrobium buryatense</name>
    <name type="common">Methylomicrobium buryatense</name>
    <dbReference type="NCBI Taxonomy" id="95641"/>
    <lineage>
        <taxon>Bacteria</taxon>
        <taxon>Pseudomonadati</taxon>
        <taxon>Pseudomonadota</taxon>
        <taxon>Gammaproteobacteria</taxon>
        <taxon>Methylococcales</taxon>
        <taxon>Methylococcaceae</taxon>
        <taxon>Methylotuvimicrobium</taxon>
    </lineage>
</organism>
<dbReference type="InterPro" id="IPR058544">
    <property type="entry name" value="ETR1_N"/>
</dbReference>
<dbReference type="InterPro" id="IPR001633">
    <property type="entry name" value="EAL_dom"/>
</dbReference>
<feature type="transmembrane region" description="Helical" evidence="6">
    <location>
        <begin position="64"/>
        <end position="87"/>
    </location>
</feature>
<evidence type="ECO:0000256" key="6">
    <source>
        <dbReference type="SAM" id="Phobius"/>
    </source>
</evidence>
<feature type="domain" description="GGDEF" evidence="10">
    <location>
        <begin position="458"/>
        <end position="597"/>
    </location>
</feature>
<evidence type="ECO:0000256" key="3">
    <source>
        <dbReference type="ARBA" id="ARBA00022636"/>
    </source>
</evidence>
<dbReference type="PROSITE" id="PS50887">
    <property type="entry name" value="GGDEF"/>
    <property type="match status" value="1"/>
</dbReference>
<evidence type="ECO:0000259" key="7">
    <source>
        <dbReference type="PROSITE" id="PS50112"/>
    </source>
</evidence>
<dbReference type="PANTHER" id="PTHR44757:SF2">
    <property type="entry name" value="BIOFILM ARCHITECTURE MAINTENANCE PROTEIN MBAA"/>
    <property type="match status" value="1"/>
</dbReference>
<keyword evidence="3" id="KW-0973">c-di-GMP</keyword>
<evidence type="ECO:0000256" key="1">
    <source>
        <dbReference type="ARBA" id="ARBA00001946"/>
    </source>
</evidence>
<proteinExistence type="predicted"/>
<dbReference type="CDD" id="cd01949">
    <property type="entry name" value="GGDEF"/>
    <property type="match status" value="1"/>
</dbReference>
<dbReference type="Proteomes" id="UP000305881">
    <property type="component" value="Chromosome"/>
</dbReference>
<dbReference type="NCBIfam" id="TIGR00229">
    <property type="entry name" value="sensory_box"/>
    <property type="match status" value="2"/>
</dbReference>
<evidence type="ECO:0000256" key="5">
    <source>
        <dbReference type="SAM" id="Coils"/>
    </source>
</evidence>
<keyword evidence="6" id="KW-0472">Membrane</keyword>
<dbReference type="Pfam" id="PF13426">
    <property type="entry name" value="PAS_9"/>
    <property type="match status" value="1"/>
</dbReference>
<protein>
    <recommendedName>
        <fullName evidence="2">cyclic-guanylate-specific phosphodiesterase</fullName>
        <ecNumber evidence="2">3.1.4.52</ecNumber>
    </recommendedName>
</protein>
<dbReference type="Pfam" id="PF00563">
    <property type="entry name" value="EAL"/>
    <property type="match status" value="1"/>
</dbReference>
<feature type="domain" description="PAS" evidence="7">
    <location>
        <begin position="316"/>
        <end position="359"/>
    </location>
</feature>
<name>A0A4P9UMX5_METBY</name>
<dbReference type="InterPro" id="IPR052155">
    <property type="entry name" value="Biofilm_reg_signaling"/>
</dbReference>
<feature type="domain" description="PAC" evidence="8">
    <location>
        <begin position="253"/>
        <end position="305"/>
    </location>
</feature>
<keyword evidence="5" id="KW-0175">Coiled coil</keyword>
<evidence type="ECO:0000256" key="4">
    <source>
        <dbReference type="ARBA" id="ARBA00051114"/>
    </source>
</evidence>
<dbReference type="InterPro" id="IPR000014">
    <property type="entry name" value="PAS"/>
</dbReference>
<accession>A0A4P9UMX5</accession>
<feature type="domain" description="EAL" evidence="9">
    <location>
        <begin position="606"/>
        <end position="856"/>
    </location>
</feature>
<dbReference type="GO" id="GO:0071732">
    <property type="term" value="P:cellular response to nitric oxide"/>
    <property type="evidence" value="ECO:0007669"/>
    <property type="project" value="UniProtKB-ARBA"/>
</dbReference>
<dbReference type="FunFam" id="3.30.70.270:FF:000001">
    <property type="entry name" value="Diguanylate cyclase domain protein"/>
    <property type="match status" value="1"/>
</dbReference>
<evidence type="ECO:0000259" key="9">
    <source>
        <dbReference type="PROSITE" id="PS50883"/>
    </source>
</evidence>
<dbReference type="Gene3D" id="3.30.70.270">
    <property type="match status" value="1"/>
</dbReference>
<dbReference type="SMART" id="SM00086">
    <property type="entry name" value="PAC"/>
    <property type="match status" value="2"/>
</dbReference>
<dbReference type="SUPFAM" id="SSF55785">
    <property type="entry name" value="PYP-like sensor domain (PAS domain)"/>
    <property type="match status" value="2"/>
</dbReference>
<dbReference type="InterPro" id="IPR000700">
    <property type="entry name" value="PAS-assoc_C"/>
</dbReference>
<feature type="domain" description="PAC" evidence="8">
    <location>
        <begin position="374"/>
        <end position="426"/>
    </location>
</feature>
<reference evidence="12" key="1">
    <citation type="journal article" date="2019" name="J. Bacteriol.">
        <title>A Mutagenic Screen Identifies a TonB-Dependent Receptor Required for the Lanthanide Metal Switch in the Type I Methanotroph 'Methylotuvimicrobium buryatense' 5GB1C.</title>
        <authorList>
            <person name="Groom J.D."/>
            <person name="Ford S.M."/>
            <person name="Pesesky M.W."/>
            <person name="Lidstrom M.E."/>
        </authorList>
    </citation>
    <scope>NUCLEOTIDE SEQUENCE [LARGE SCALE GENOMIC DNA]</scope>
    <source>
        <strain evidence="12">5GB1C</strain>
    </source>
</reference>
<dbReference type="PROSITE" id="PS50883">
    <property type="entry name" value="EAL"/>
    <property type="match status" value="1"/>
</dbReference>
<dbReference type="Pfam" id="PF25487">
    <property type="entry name" value="ETR1_N"/>
    <property type="match status" value="1"/>
</dbReference>
<dbReference type="SMART" id="SM00267">
    <property type="entry name" value="GGDEF"/>
    <property type="match status" value="1"/>
</dbReference>
<comment type="cofactor">
    <cofactor evidence="1">
        <name>Mg(2+)</name>
        <dbReference type="ChEBI" id="CHEBI:18420"/>
    </cofactor>
</comment>
<dbReference type="SUPFAM" id="SSF141868">
    <property type="entry name" value="EAL domain-like"/>
    <property type="match status" value="1"/>
</dbReference>
<dbReference type="Pfam" id="PF00990">
    <property type="entry name" value="GGDEF"/>
    <property type="match status" value="1"/>
</dbReference>
<keyword evidence="6" id="KW-1133">Transmembrane helix</keyword>
<feature type="coiled-coil region" evidence="5">
    <location>
        <begin position="142"/>
        <end position="169"/>
    </location>
</feature>
<dbReference type="InterPro" id="IPR035965">
    <property type="entry name" value="PAS-like_dom_sf"/>
</dbReference>
<dbReference type="Gene3D" id="3.30.450.20">
    <property type="entry name" value="PAS domain"/>
    <property type="match status" value="2"/>
</dbReference>
<dbReference type="PANTHER" id="PTHR44757">
    <property type="entry name" value="DIGUANYLATE CYCLASE DGCP"/>
    <property type="match status" value="1"/>
</dbReference>
<dbReference type="EMBL" id="CP035467">
    <property type="protein sequence ID" value="QCW80826.1"/>
    <property type="molecule type" value="Genomic_DNA"/>
</dbReference>
<dbReference type="OrthoDB" id="9804951at2"/>
<dbReference type="EC" id="3.1.4.52" evidence="2"/>
<evidence type="ECO:0000313" key="11">
    <source>
        <dbReference type="EMBL" id="QCW80826.1"/>
    </source>
</evidence>
<dbReference type="CDD" id="cd00130">
    <property type="entry name" value="PAS"/>
    <property type="match status" value="2"/>
</dbReference>
<dbReference type="SMART" id="SM00091">
    <property type="entry name" value="PAS"/>
    <property type="match status" value="2"/>
</dbReference>
<dbReference type="GO" id="GO:0071111">
    <property type="term" value="F:cyclic-guanylate-specific phosphodiesterase activity"/>
    <property type="evidence" value="ECO:0007669"/>
    <property type="project" value="UniProtKB-EC"/>
</dbReference>
<comment type="catalytic activity">
    <reaction evidence="4">
        <text>3',3'-c-di-GMP + H2O = 5'-phosphoguanylyl(3'-&gt;5')guanosine + H(+)</text>
        <dbReference type="Rhea" id="RHEA:24902"/>
        <dbReference type="ChEBI" id="CHEBI:15377"/>
        <dbReference type="ChEBI" id="CHEBI:15378"/>
        <dbReference type="ChEBI" id="CHEBI:58754"/>
        <dbReference type="ChEBI" id="CHEBI:58805"/>
        <dbReference type="EC" id="3.1.4.52"/>
    </reaction>
    <physiologicalReaction direction="left-to-right" evidence="4">
        <dbReference type="Rhea" id="RHEA:24903"/>
    </physiologicalReaction>
</comment>
<dbReference type="InterPro" id="IPR000160">
    <property type="entry name" value="GGDEF_dom"/>
</dbReference>
<dbReference type="Gene3D" id="3.20.20.450">
    <property type="entry name" value="EAL domain"/>
    <property type="match status" value="1"/>
</dbReference>
<dbReference type="RefSeq" id="WP_017841464.1">
    <property type="nucleotide sequence ID" value="NZ_CP035467.1"/>
</dbReference>
<keyword evidence="12" id="KW-1185">Reference proteome</keyword>
<dbReference type="KEGG" id="mbur:EQU24_00060"/>
<keyword evidence="6" id="KW-0812">Transmembrane</keyword>
<dbReference type="STRING" id="675511.GCA_000341735_02991"/>
<dbReference type="InterPro" id="IPR013655">
    <property type="entry name" value="PAS_fold_3"/>
</dbReference>
<dbReference type="FunFam" id="3.20.20.450:FF:000001">
    <property type="entry name" value="Cyclic di-GMP phosphodiesterase yahA"/>
    <property type="match status" value="1"/>
</dbReference>
<sequence length="856" mass="98037">MQELMKFLFGSADLMPHGNCFLWQPGLLWLTVTANIVIALAYFSIPVALLYFVYKRKQVEFKGILLLFSLFIFSCGTTHVMHVVTIWRPVYGLSGIIDALTAGVSVVAAVMLWPLIPKALLIPSPSELLKANSLLQDEIRYNLKIQNELKRLNQDLDKTVELLQQSNQAFQESEQRFKHVVNVTPAAIYTLLFTGHDRYPYRTTFISDAFLSITGFAPADWYSNDSLWIDRLHPDDREQTIELMEQLKETGQLNHQYRFRHKDGTYRWIHDKSIMTRTSTGQIDEVFGAWMDVTEHKEAEEELHLAAITFESLQGIMITDPDATILRVNQAFTTVTGYAAEEVIGKNPNILHSDQHDQLFYEDLWRQLQIDGRFEGEIWDRRKDGSIFPIWQCITAVKNNRGETTHYVAVFTDLSEKKKFEEYISQLAFYDPLTDLPNRRLLLERIEQVLIQAKRKNTYAAILYMDLDRFKVLNDSMGHQTGDELLVQVAKRLKQSIRQEDTPTRLGGDEFVILVHTDTDRQDEATQKILNLAEKIMSKLNEPYLIKGNEHYFSSSMGVTLFSGRCQLAATDLLQQADTAMYRSKEKGRNTISFFDRSMQEAADKRLQIENALRMAIEQQQFTLYFQPQVDRNGRIISAEALIRWNHPDKGLIAPNEFIPIAEETGMIQQIGAWVIEAACSQIKLWQQAGMDYAYVSINVSSQQFRQKDFVTNVRRAIVQADIESSRLMIEITESVLMQDINDTIEKMQALMELGIAISIDDFGTGYSSLAYLTQFPLSQLKIDQRFVKNIDVDKNSAVIVETILAMAGNLGLKVVAEGVETERQLTFLVEKGCIVFQGYFFGKPVPVDQFGMNIE</sequence>